<accession>F5XT38</accession>
<dbReference type="KEGG" id="mph:MLP_18960"/>
<evidence type="ECO:0000313" key="4">
    <source>
        <dbReference type="Proteomes" id="UP000007947"/>
    </source>
</evidence>
<dbReference type="EMBL" id="AP012204">
    <property type="protein sequence ID" value="BAK34910.1"/>
    <property type="molecule type" value="Genomic_DNA"/>
</dbReference>
<dbReference type="HOGENOM" id="CLU_043034_1_0_11"/>
<keyword evidence="1" id="KW-0812">Transmembrane</keyword>
<evidence type="ECO:0000259" key="2">
    <source>
        <dbReference type="Pfam" id="PF07510"/>
    </source>
</evidence>
<dbReference type="Pfam" id="PF07510">
    <property type="entry name" value="GmrSD_C"/>
    <property type="match status" value="1"/>
</dbReference>
<dbReference type="PANTHER" id="PTHR24094">
    <property type="entry name" value="SECRETED PROTEIN"/>
    <property type="match status" value="1"/>
</dbReference>
<name>F5XT38_MICPN</name>
<dbReference type="PANTHER" id="PTHR24094:SF15">
    <property type="entry name" value="AMP-DEPENDENT SYNTHETASE_LIGASE DOMAIN-CONTAINING PROTEIN-RELATED"/>
    <property type="match status" value="1"/>
</dbReference>
<protein>
    <recommendedName>
        <fullName evidence="2">GmrSD restriction endonucleases C-terminal domain-containing protein</fullName>
    </recommendedName>
</protein>
<keyword evidence="4" id="KW-1185">Reference proteome</keyword>
<dbReference type="InterPro" id="IPR011089">
    <property type="entry name" value="GmrSD_C"/>
</dbReference>
<evidence type="ECO:0000256" key="1">
    <source>
        <dbReference type="SAM" id="Phobius"/>
    </source>
</evidence>
<sequence length="291" mass="32096">MTARPGFRRHLDTTIMAHRSAERLGLSVVTGINSEQMDVVCILTSRRGGLPWWGRPGSEVSGLARRGVRRLTIGWIRVLVTAVVVASVVLVIVLRPTAQGDPAMALEALPMVDRVTQDASYRRAAFGDGWSDLDGDGCRTRDEVLLSTVDRSQPYRTRRQGRCGADMVAGTWTDLYTGQRMTWSNLKDTTQAQAIPIDHIVSLAAAYRYGAKTWSEQDRIAFANDELNLTPTTAAINQAKADKDPASWTPPAAGRCAYATRYIAVKTRYRLPVDHVEKTSLQQLLRGCPRG</sequence>
<dbReference type="Proteomes" id="UP000007947">
    <property type="component" value="Chromosome"/>
</dbReference>
<evidence type="ECO:0000313" key="3">
    <source>
        <dbReference type="EMBL" id="BAK34910.1"/>
    </source>
</evidence>
<feature type="transmembrane region" description="Helical" evidence="1">
    <location>
        <begin position="75"/>
        <end position="94"/>
    </location>
</feature>
<dbReference type="eggNOG" id="COG2356">
    <property type="taxonomic scope" value="Bacteria"/>
</dbReference>
<keyword evidence="1" id="KW-1133">Transmembrane helix</keyword>
<proteinExistence type="predicted"/>
<dbReference type="STRING" id="1032480.MLP_18960"/>
<dbReference type="AlphaFoldDB" id="F5XT38"/>
<gene>
    <name evidence="3" type="ordered locus">MLP_18960</name>
</gene>
<keyword evidence="1" id="KW-0472">Membrane</keyword>
<feature type="domain" description="GmrSD restriction endonucleases C-terminal" evidence="2">
    <location>
        <begin position="141"/>
        <end position="277"/>
    </location>
</feature>
<organism evidence="3 4">
    <name type="scientific">Microlunatus phosphovorus (strain ATCC 700054 / DSM 10555 / JCM 9379 / NBRC 101784 / NCIMB 13414 / VKM Ac-1990 / NM-1)</name>
    <dbReference type="NCBI Taxonomy" id="1032480"/>
    <lineage>
        <taxon>Bacteria</taxon>
        <taxon>Bacillati</taxon>
        <taxon>Actinomycetota</taxon>
        <taxon>Actinomycetes</taxon>
        <taxon>Propionibacteriales</taxon>
        <taxon>Propionibacteriaceae</taxon>
        <taxon>Microlunatus</taxon>
    </lineage>
</organism>
<reference evidence="3 4" key="1">
    <citation type="submission" date="2011-05" db="EMBL/GenBank/DDBJ databases">
        <title>Whole genome sequence of Microlunatus phosphovorus NM-1.</title>
        <authorList>
            <person name="Hosoyama A."/>
            <person name="Sasaki K."/>
            <person name="Harada T."/>
            <person name="Igarashi R."/>
            <person name="Kawakoshi A."/>
            <person name="Sasagawa M."/>
            <person name="Fukada J."/>
            <person name="Nakamura S."/>
            <person name="Katano Y."/>
            <person name="Hanada S."/>
            <person name="Kamagata Y."/>
            <person name="Nakamura N."/>
            <person name="Yamazaki S."/>
            <person name="Fujita N."/>
        </authorList>
    </citation>
    <scope>NUCLEOTIDE SEQUENCE [LARGE SCALE GENOMIC DNA]</scope>
    <source>
        <strain evidence="4">ATCC 700054 / DSM 10555 / JCM 9379 / NBRC 101784 / NCIMB 13414 / VKM Ac-1990 / NM-1</strain>
    </source>
</reference>